<dbReference type="Gene3D" id="2.40.50.140">
    <property type="entry name" value="Nucleic acid-binding proteins"/>
    <property type="match status" value="1"/>
</dbReference>
<evidence type="ECO:0000313" key="5">
    <source>
        <dbReference type="Proteomes" id="UP000317265"/>
    </source>
</evidence>
<dbReference type="SUPFAM" id="SSF50249">
    <property type="entry name" value="Nucleic acid-binding proteins"/>
    <property type="match status" value="1"/>
</dbReference>
<dbReference type="PANTHER" id="PTHR31472:SF5">
    <property type="entry name" value="OS05G0244600 PROTEIN"/>
    <property type="match status" value="1"/>
</dbReference>
<evidence type="ECO:0000313" key="3">
    <source>
        <dbReference type="EMBL" id="TDA38996.1"/>
    </source>
</evidence>
<dbReference type="CDD" id="cd04491">
    <property type="entry name" value="SoSSB_OBF"/>
    <property type="match status" value="1"/>
</dbReference>
<keyword evidence="3" id="KW-0238">DNA-binding</keyword>
<dbReference type="EMBL" id="RXIH01000033">
    <property type="protein sequence ID" value="RZN55896.1"/>
    <property type="molecule type" value="Genomic_DNA"/>
</dbReference>
<dbReference type="InterPro" id="IPR012340">
    <property type="entry name" value="NA-bd_OB-fold"/>
</dbReference>
<dbReference type="Proteomes" id="UP000317265">
    <property type="component" value="Unassembled WGS sequence"/>
</dbReference>
<dbReference type="AlphaFoldDB" id="A0A523BDG5"/>
<reference evidence="2 4" key="2">
    <citation type="journal article" date="2019" name="Nat. Microbiol.">
        <title>Wide diversity of methane and short-chain alkane metabolisms in uncultured archaea.</title>
        <authorList>
            <person name="Borrel G."/>
            <person name="Adam P.S."/>
            <person name="McKay L.J."/>
            <person name="Chen L.X."/>
            <person name="Sierra-Garcia I.N."/>
            <person name="Sieber C.M."/>
            <person name="Letourneur Q."/>
            <person name="Ghozlane A."/>
            <person name="Andersen G.L."/>
            <person name="Li W.J."/>
            <person name="Hallam S.J."/>
            <person name="Muyzer G."/>
            <person name="de Oliveira V.M."/>
            <person name="Inskeep W.P."/>
            <person name="Banfield J.F."/>
            <person name="Gribaldo S."/>
        </authorList>
    </citation>
    <scope>NUCLEOTIDE SEQUENCE [LARGE SCALE GENOMIC DNA]</scope>
    <source>
        <strain evidence="2">Verst-YHS</strain>
    </source>
</reference>
<feature type="domain" description="Single-stranded DNA binding protein Ssb-like OB fold" evidence="1">
    <location>
        <begin position="8"/>
        <end position="95"/>
    </location>
</feature>
<gene>
    <name evidence="3" type="ORF">DSO09_02930</name>
    <name evidence="2" type="ORF">EF809_04195</name>
</gene>
<dbReference type="InterPro" id="IPR048970">
    <property type="entry name" value="OB_Ssb-like"/>
</dbReference>
<sequence>MYKKIEELNPASRGVDLLVKVIEISPSKEVTTKDGKTHNVAEVLVGDETGCVLLSLWDESIEKVKVGQTLSIKNGYVSLFRGSIRLNIGRYGSMELASEDLQYVNKENNISNRSYNQKIPEFRPLFRNDYSRKRRRR</sequence>
<dbReference type="EMBL" id="QNVI01000040">
    <property type="protein sequence ID" value="TDA38996.1"/>
    <property type="molecule type" value="Genomic_DNA"/>
</dbReference>
<dbReference type="GO" id="GO:0003677">
    <property type="term" value="F:DNA binding"/>
    <property type="evidence" value="ECO:0007669"/>
    <property type="project" value="UniProtKB-KW"/>
</dbReference>
<dbReference type="Proteomes" id="UP000316080">
    <property type="component" value="Unassembled WGS sequence"/>
</dbReference>
<evidence type="ECO:0000313" key="4">
    <source>
        <dbReference type="Proteomes" id="UP000316080"/>
    </source>
</evidence>
<organism evidence="3 5">
    <name type="scientific">Thermoproteota archaeon</name>
    <dbReference type="NCBI Taxonomy" id="2056631"/>
    <lineage>
        <taxon>Archaea</taxon>
        <taxon>Thermoproteota</taxon>
    </lineage>
</organism>
<evidence type="ECO:0000313" key="2">
    <source>
        <dbReference type="EMBL" id="RZN55896.1"/>
    </source>
</evidence>
<accession>A0A523BDG5</accession>
<reference evidence="3 5" key="1">
    <citation type="journal article" date="2019" name="Nat. Microbiol.">
        <title>Expanding anaerobic alkane metabolism in the domain of Archaea.</title>
        <authorList>
            <person name="Wang Y."/>
            <person name="Wegener G."/>
            <person name="Hou J."/>
            <person name="Wang F."/>
            <person name="Xiao X."/>
        </authorList>
    </citation>
    <scope>NUCLEOTIDE SEQUENCE [LARGE SCALE GENOMIC DNA]</scope>
    <source>
        <strain evidence="3">WYZ-LMO11</strain>
    </source>
</reference>
<name>A0A523BDG5_9CREN</name>
<protein>
    <submittedName>
        <fullName evidence="3">Single-stranded DNA-binding protein</fullName>
    </submittedName>
</protein>
<comment type="caution">
    <text evidence="3">The sequence shown here is derived from an EMBL/GenBank/DDBJ whole genome shotgun (WGS) entry which is preliminary data.</text>
</comment>
<dbReference type="Pfam" id="PF21473">
    <property type="entry name" value="OB_Ssb-like"/>
    <property type="match status" value="1"/>
</dbReference>
<evidence type="ECO:0000259" key="1">
    <source>
        <dbReference type="Pfam" id="PF21473"/>
    </source>
</evidence>
<dbReference type="PANTHER" id="PTHR31472">
    <property type="entry name" value="OS05G0244600 PROTEIN"/>
    <property type="match status" value="1"/>
</dbReference>
<proteinExistence type="predicted"/>